<dbReference type="EMBL" id="JN051154">
    <property type="protein sequence ID" value="AER59772.1"/>
    <property type="molecule type" value="Genomic_DNA"/>
</dbReference>
<sequence length="131" mass="15008">MTKNIKLGYVTRDKTGTFWVPYRRDDGRVSMVATDRANAAGMTADNMHTLRGAYGGKFDQLVTYRMPCKTVSEFRDGGVYIRRATDEVYIAFDRDGQWYLYPVKKLRKVTGLRPKSILPTHGGPGFYWEVL</sequence>
<dbReference type="GeneID" id="11294562"/>
<dbReference type="RefSeq" id="YP_004934178.1">
    <property type="nucleotide sequence ID" value="NC_016161.1"/>
</dbReference>
<proteinExistence type="predicted"/>
<name>G8FUZ6_9CAUD</name>
<evidence type="ECO:0000313" key="2">
    <source>
        <dbReference type="Proteomes" id="UP000005879"/>
    </source>
</evidence>
<protein>
    <submittedName>
        <fullName evidence="1">Uncharacterized protein</fullName>
    </submittedName>
</protein>
<evidence type="ECO:0000313" key="1">
    <source>
        <dbReference type="EMBL" id="AER59772.1"/>
    </source>
</evidence>
<dbReference type="Proteomes" id="UP000005879">
    <property type="component" value="Segment"/>
</dbReference>
<reference evidence="1 2" key="1">
    <citation type="journal article" date="2012" name="Gene">
        <title>Genome sequence of the phage clP1, which infects the beer spoilage bacterium Pediococcus damnosus.</title>
        <authorList>
            <person name="Kelly D."/>
            <person name="O'Sullivan O."/>
            <person name="Mills S."/>
            <person name="McAuliffe O."/>
            <person name="Ross R.P."/>
            <person name="Neve H."/>
            <person name="Coffey A."/>
        </authorList>
    </citation>
    <scope>NUCLEOTIDE SEQUENCE [LARGE SCALE GENOMIC DNA]</scope>
</reference>
<gene>
    <name evidence="1" type="ORF">clP1_013</name>
</gene>
<dbReference type="KEGG" id="vg:11294562"/>
<keyword evidence="2" id="KW-1185">Reference proteome</keyword>
<accession>G8FUZ6</accession>
<organism evidence="1 2">
    <name type="scientific">Pediococcus phage cIP1</name>
    <dbReference type="NCBI Taxonomy" id="2681621"/>
    <lineage>
        <taxon>Viruses</taxon>
        <taxon>Duplodnaviria</taxon>
        <taxon>Heunggongvirae</taxon>
        <taxon>Uroviricota</taxon>
        <taxon>Caudoviricetes</taxon>
        <taxon>Coetzeevirus</taxon>
        <taxon>Coetzeevirus cIP1</taxon>
    </lineage>
</organism>